<dbReference type="GO" id="GO:0042884">
    <property type="term" value="P:microcin transport"/>
    <property type="evidence" value="ECO:0007669"/>
    <property type="project" value="TreeGrafter"/>
</dbReference>
<dbReference type="PIRSF" id="PIRSF002741">
    <property type="entry name" value="MppA"/>
    <property type="match status" value="1"/>
</dbReference>
<dbReference type="InterPro" id="IPR030678">
    <property type="entry name" value="Peptide/Ni-bd"/>
</dbReference>
<dbReference type="PANTHER" id="PTHR30290:SF64">
    <property type="entry name" value="ABC TRANSPORTER PERIPLASMIC BINDING PROTEIN"/>
    <property type="match status" value="1"/>
</dbReference>
<evidence type="ECO:0000256" key="2">
    <source>
        <dbReference type="ARBA" id="ARBA00005695"/>
    </source>
</evidence>
<dbReference type="CDD" id="cd08497">
    <property type="entry name" value="MbnE-like"/>
    <property type="match status" value="1"/>
</dbReference>
<accession>A0A1W6NZ89</accession>
<keyword evidence="3 4" id="KW-0732">Signal</keyword>
<comment type="subcellular location">
    <subcellularLocation>
        <location evidence="1">Periplasm</location>
    </subcellularLocation>
</comment>
<dbReference type="InterPro" id="IPR000914">
    <property type="entry name" value="SBP_5_dom"/>
</dbReference>
<dbReference type="Pfam" id="PF00496">
    <property type="entry name" value="SBP_bac_5"/>
    <property type="match status" value="1"/>
</dbReference>
<dbReference type="EMBL" id="CP019937">
    <property type="protein sequence ID" value="ARO14509.1"/>
    <property type="molecule type" value="Genomic_DNA"/>
</dbReference>
<feature type="domain" description="Solute-binding protein family 5" evidence="5">
    <location>
        <begin position="101"/>
        <end position="511"/>
    </location>
</feature>
<dbReference type="KEGG" id="kro:BVG79_01163"/>
<dbReference type="GO" id="GO:0030288">
    <property type="term" value="C:outer membrane-bounded periplasmic space"/>
    <property type="evidence" value="ECO:0007669"/>
    <property type="project" value="TreeGrafter"/>
</dbReference>
<gene>
    <name evidence="6" type="primary">ddpA</name>
    <name evidence="6" type="ORF">BVG79_01163</name>
</gene>
<dbReference type="InterPro" id="IPR039424">
    <property type="entry name" value="SBP_5"/>
</dbReference>
<comment type="similarity">
    <text evidence="2">Belongs to the bacterial solute-binding protein 5 family.</text>
</comment>
<dbReference type="AlphaFoldDB" id="A0A1W6NZ89"/>
<sequence length="604" mass="66997">MRILRYSFAGALFALASSPSALLAEPSYGLAMYGEPALPADFDHLPYANPDAPTGGRVVTAEVGAFDSLNPYVLKGSVPWQLSYLTGESLMGRSLDEPFTLYGLLAESVETAPDRSWVEFTLNPAARFSDGSPVTVEDVIWSFETLGTEGHPRYSTFWSKVAEIAPVGERGVRITFNTIDRELPLLAALRPILKKSQWDGLDFANNDGITVVPVTSGPYVVDRFETGRYVSLRRNPDYWGADIPFRRGTMNLDEVRFDFFGNETAAFEAFKIGQVNFTRETNVLRWQTQYDFPRTRSGEVVLAELAHQRPTGMTGLVMNSRLPQFADWRVREALIQAFNFEFINETVNGQPQPRIESYFGNSPLGMTPGTATGRVAEMLAPFADTLIPGTLEGYTFPVSDGSERNRAGITRALDMFAQAGWNVGSDGVMRNADGTAFTFDIVVETSAGEVKSIIDIYTQALSRLGITANVISVDPAQYRERTDKYDFGMTYFRRGLTLSPGNEQYLYWGSEGADTIGGRNMMGVKSPAIDAMINQLLTADSNDDFIAAAQSLDRLLTAGRYVIPLYQWNVSRIAYDATLHYPEHHPIFGDWPGWMPEVWWSAAP</sequence>
<dbReference type="GO" id="GO:0015833">
    <property type="term" value="P:peptide transport"/>
    <property type="evidence" value="ECO:0007669"/>
    <property type="project" value="TreeGrafter"/>
</dbReference>
<feature type="chain" id="PRO_5012416217" evidence="4">
    <location>
        <begin position="24"/>
        <end position="604"/>
    </location>
</feature>
<evidence type="ECO:0000313" key="6">
    <source>
        <dbReference type="EMBL" id="ARO14509.1"/>
    </source>
</evidence>
<evidence type="ECO:0000313" key="7">
    <source>
        <dbReference type="Proteomes" id="UP000242447"/>
    </source>
</evidence>
<keyword evidence="7" id="KW-1185">Reference proteome</keyword>
<evidence type="ECO:0000259" key="5">
    <source>
        <dbReference type="Pfam" id="PF00496"/>
    </source>
</evidence>
<protein>
    <submittedName>
        <fullName evidence="6">ABC transporter, periplasmic substrate-binding protein, putative</fullName>
    </submittedName>
</protein>
<dbReference type="STRING" id="92947.BVG79_01163"/>
<name>A0A1W6NZ89_9RHOB</name>
<dbReference type="OrthoDB" id="9803988at2"/>
<reference evidence="6 7" key="1">
    <citation type="submission" date="2017-02" db="EMBL/GenBank/DDBJ databases">
        <title>Ketogulonicigenium robustum SPU B003 Genome sequencing and assembly.</title>
        <authorList>
            <person name="Li Y."/>
            <person name="Liu L."/>
            <person name="Wang C."/>
            <person name="Zhang M."/>
            <person name="Zhang T."/>
            <person name="Zhang Y."/>
        </authorList>
    </citation>
    <scope>NUCLEOTIDE SEQUENCE [LARGE SCALE GENOMIC DNA]</scope>
    <source>
        <strain evidence="6 7">SPU_B003</strain>
    </source>
</reference>
<dbReference type="SUPFAM" id="SSF53850">
    <property type="entry name" value="Periplasmic binding protein-like II"/>
    <property type="match status" value="1"/>
</dbReference>
<dbReference type="RefSeq" id="WP_085786047.1">
    <property type="nucleotide sequence ID" value="NZ_CP019937.1"/>
</dbReference>
<dbReference type="Gene3D" id="3.10.105.10">
    <property type="entry name" value="Dipeptide-binding Protein, Domain 3"/>
    <property type="match status" value="1"/>
</dbReference>
<dbReference type="PANTHER" id="PTHR30290">
    <property type="entry name" value="PERIPLASMIC BINDING COMPONENT OF ABC TRANSPORTER"/>
    <property type="match status" value="1"/>
</dbReference>
<evidence type="ECO:0000256" key="1">
    <source>
        <dbReference type="ARBA" id="ARBA00004418"/>
    </source>
</evidence>
<dbReference type="GO" id="GO:0043190">
    <property type="term" value="C:ATP-binding cassette (ABC) transporter complex"/>
    <property type="evidence" value="ECO:0007669"/>
    <property type="project" value="InterPro"/>
</dbReference>
<feature type="signal peptide" evidence="4">
    <location>
        <begin position="1"/>
        <end position="23"/>
    </location>
</feature>
<organism evidence="6 7">
    <name type="scientific">Ketogulonicigenium robustum</name>
    <dbReference type="NCBI Taxonomy" id="92947"/>
    <lineage>
        <taxon>Bacteria</taxon>
        <taxon>Pseudomonadati</taxon>
        <taxon>Pseudomonadota</taxon>
        <taxon>Alphaproteobacteria</taxon>
        <taxon>Rhodobacterales</taxon>
        <taxon>Roseobacteraceae</taxon>
        <taxon>Ketogulonicigenium</taxon>
    </lineage>
</organism>
<dbReference type="Gene3D" id="3.40.190.10">
    <property type="entry name" value="Periplasmic binding protein-like II"/>
    <property type="match status" value="1"/>
</dbReference>
<dbReference type="GO" id="GO:1904680">
    <property type="term" value="F:peptide transmembrane transporter activity"/>
    <property type="evidence" value="ECO:0007669"/>
    <property type="project" value="TreeGrafter"/>
</dbReference>
<evidence type="ECO:0000256" key="3">
    <source>
        <dbReference type="ARBA" id="ARBA00022729"/>
    </source>
</evidence>
<dbReference type="Proteomes" id="UP000242447">
    <property type="component" value="Chromosome"/>
</dbReference>
<proteinExistence type="inferred from homology"/>
<evidence type="ECO:0000256" key="4">
    <source>
        <dbReference type="SAM" id="SignalP"/>
    </source>
</evidence>